<organism evidence="1 2">
    <name type="scientific">Rugamonas rubra</name>
    <dbReference type="NCBI Taxonomy" id="758825"/>
    <lineage>
        <taxon>Bacteria</taxon>
        <taxon>Pseudomonadati</taxon>
        <taxon>Pseudomonadota</taxon>
        <taxon>Betaproteobacteria</taxon>
        <taxon>Burkholderiales</taxon>
        <taxon>Oxalobacteraceae</taxon>
        <taxon>Telluria group</taxon>
        <taxon>Rugamonas</taxon>
    </lineage>
</organism>
<dbReference type="RefSeq" id="WP_139236708.1">
    <property type="nucleotide sequence ID" value="NZ_FOTW01000026.1"/>
</dbReference>
<proteinExistence type="predicted"/>
<dbReference type="STRING" id="758825.SAMN02982985_04765"/>
<accession>A0A1I4SH27</accession>
<reference evidence="1 2" key="1">
    <citation type="submission" date="2016-10" db="EMBL/GenBank/DDBJ databases">
        <authorList>
            <person name="de Groot N.N."/>
        </authorList>
    </citation>
    <scope>NUCLEOTIDE SEQUENCE [LARGE SCALE GENOMIC DNA]</scope>
    <source>
        <strain evidence="1 2">ATCC 43154</strain>
    </source>
</reference>
<keyword evidence="2" id="KW-1185">Reference proteome</keyword>
<gene>
    <name evidence="1" type="ORF">SAMN02982985_04765</name>
</gene>
<evidence type="ECO:0000313" key="1">
    <source>
        <dbReference type="EMBL" id="SFM63610.1"/>
    </source>
</evidence>
<name>A0A1I4SH27_9BURK</name>
<sequence length="144" mass="15171">MPTSLAGSTLAMSRATPADATAGGFAALNYAQIKGVKVIGELGTQYATTTRNYIGLARPYQAMSGLAELSLQVELIRIADAGQDMLRAVVGLDSACSYRATRPDGSMIYFTAQVNALMNGGFTPRSIAEQKCNMAVLSKVIEVD</sequence>
<dbReference type="OrthoDB" id="8642027at2"/>
<evidence type="ECO:0000313" key="2">
    <source>
        <dbReference type="Proteomes" id="UP000199470"/>
    </source>
</evidence>
<dbReference type="Gene3D" id="4.10.410.40">
    <property type="match status" value="1"/>
</dbReference>
<dbReference type="AlphaFoldDB" id="A0A1I4SH27"/>
<dbReference type="EMBL" id="FOTW01000026">
    <property type="protein sequence ID" value="SFM63610.1"/>
    <property type="molecule type" value="Genomic_DNA"/>
</dbReference>
<protein>
    <submittedName>
        <fullName evidence="1">Uncharacterized protein</fullName>
    </submittedName>
</protein>
<dbReference type="Proteomes" id="UP000199470">
    <property type="component" value="Unassembled WGS sequence"/>
</dbReference>